<dbReference type="KEGG" id="dph:EHF33_02560"/>
<evidence type="ECO:0000256" key="1">
    <source>
        <dbReference type="ARBA" id="ARBA00009986"/>
    </source>
</evidence>
<dbReference type="EMBL" id="CP034183">
    <property type="protein sequence ID" value="AZI41765.1"/>
    <property type="molecule type" value="Genomic_DNA"/>
</dbReference>
<proteinExistence type="inferred from homology"/>
<organism evidence="4 5">
    <name type="scientific">Deinococcus psychrotolerans</name>
    <dbReference type="NCBI Taxonomy" id="2489213"/>
    <lineage>
        <taxon>Bacteria</taxon>
        <taxon>Thermotogati</taxon>
        <taxon>Deinococcota</taxon>
        <taxon>Deinococci</taxon>
        <taxon>Deinococcales</taxon>
        <taxon>Deinococcaceae</taxon>
        <taxon>Deinococcus</taxon>
    </lineage>
</organism>
<name>A0A3G8Y9C8_9DEIO</name>
<evidence type="ECO:0000256" key="2">
    <source>
        <dbReference type="ARBA" id="ARBA00023002"/>
    </source>
</evidence>
<dbReference type="InterPro" id="IPR016161">
    <property type="entry name" value="Ald_DH/histidinol_DH"/>
</dbReference>
<dbReference type="InterPro" id="IPR016163">
    <property type="entry name" value="Ald_DH_C"/>
</dbReference>
<dbReference type="Pfam" id="PF00171">
    <property type="entry name" value="Aldedh"/>
    <property type="match status" value="1"/>
</dbReference>
<sequence>MGWGRSVIQPEARSVTLILSPWNYPINLSLTPLIGALAAGDTAILKSSKKAPTTVRALSELSASTFPPSPVSMVESGPDMAEALLELPFNHIFFTGSLAIGRKVLSAATQTPTSTTLKRGGKSPALVGESADLKLAAKRIV</sequence>
<comment type="similarity">
    <text evidence="1">Belongs to the aldehyde dehydrogenase family.</text>
</comment>
<dbReference type="Gene3D" id="3.40.605.10">
    <property type="entry name" value="Aldehyde Dehydrogenase, Chain A, domain 1"/>
    <property type="match status" value="1"/>
</dbReference>
<dbReference type="GO" id="GO:0006081">
    <property type="term" value="P:aldehyde metabolic process"/>
    <property type="evidence" value="ECO:0007669"/>
    <property type="project" value="InterPro"/>
</dbReference>
<reference evidence="4 5" key="1">
    <citation type="submission" date="2018-11" db="EMBL/GenBank/DDBJ databases">
        <title>Deinococcus shelandsis sp. nov., isolated from South Shetland Islands soil of Antarctica.</title>
        <authorList>
            <person name="Tian J."/>
        </authorList>
    </citation>
    <scope>NUCLEOTIDE SEQUENCE [LARGE SCALE GENOMIC DNA]</scope>
    <source>
        <strain evidence="4 5">S14-83T</strain>
    </source>
</reference>
<dbReference type="SUPFAM" id="SSF53720">
    <property type="entry name" value="ALDH-like"/>
    <property type="match status" value="1"/>
</dbReference>
<dbReference type="GO" id="GO:0004029">
    <property type="term" value="F:aldehyde dehydrogenase (NAD+) activity"/>
    <property type="evidence" value="ECO:0007669"/>
    <property type="project" value="TreeGrafter"/>
</dbReference>
<protein>
    <submittedName>
        <fullName evidence="4">Aldehyde dehydrogenase family protein</fullName>
    </submittedName>
</protein>
<evidence type="ECO:0000313" key="4">
    <source>
        <dbReference type="EMBL" id="AZI41765.1"/>
    </source>
</evidence>
<dbReference type="PANTHER" id="PTHR43570:SF16">
    <property type="entry name" value="ALDEHYDE DEHYDROGENASE TYPE III, ISOFORM Q"/>
    <property type="match status" value="1"/>
</dbReference>
<dbReference type="InterPro" id="IPR015590">
    <property type="entry name" value="Aldehyde_DH_dom"/>
</dbReference>
<accession>A0A3G8Y9C8</accession>
<gene>
    <name evidence="4" type="ORF">EHF33_02560</name>
</gene>
<dbReference type="InterPro" id="IPR012394">
    <property type="entry name" value="Aldehyde_DH_NAD(P)"/>
</dbReference>
<dbReference type="InterPro" id="IPR016162">
    <property type="entry name" value="Ald_DH_N"/>
</dbReference>
<dbReference type="GO" id="GO:0005737">
    <property type="term" value="C:cytoplasm"/>
    <property type="evidence" value="ECO:0007669"/>
    <property type="project" value="TreeGrafter"/>
</dbReference>
<keyword evidence="2" id="KW-0560">Oxidoreductase</keyword>
<dbReference type="PANTHER" id="PTHR43570">
    <property type="entry name" value="ALDEHYDE DEHYDROGENASE"/>
    <property type="match status" value="1"/>
</dbReference>
<dbReference type="AlphaFoldDB" id="A0A3G8Y9C8"/>
<feature type="domain" description="Aldehyde dehydrogenase" evidence="3">
    <location>
        <begin position="7"/>
        <end position="141"/>
    </location>
</feature>
<evidence type="ECO:0000313" key="5">
    <source>
        <dbReference type="Proteomes" id="UP000276417"/>
    </source>
</evidence>
<keyword evidence="5" id="KW-1185">Reference proteome</keyword>
<dbReference type="Proteomes" id="UP000276417">
    <property type="component" value="Chromosome 1"/>
</dbReference>
<dbReference type="OrthoDB" id="9762913at2"/>
<dbReference type="Gene3D" id="3.40.309.10">
    <property type="entry name" value="Aldehyde Dehydrogenase, Chain A, domain 2"/>
    <property type="match status" value="1"/>
</dbReference>
<evidence type="ECO:0000259" key="3">
    <source>
        <dbReference type="Pfam" id="PF00171"/>
    </source>
</evidence>